<dbReference type="InterPro" id="IPR036249">
    <property type="entry name" value="Thioredoxin-like_sf"/>
</dbReference>
<feature type="domain" description="GST C-terminal" evidence="4">
    <location>
        <begin position="112"/>
        <end position="255"/>
    </location>
</feature>
<dbReference type="InterPro" id="IPR004046">
    <property type="entry name" value="GST_C"/>
</dbReference>
<feature type="region of interest" description="Disordered" evidence="2">
    <location>
        <begin position="329"/>
        <end position="364"/>
    </location>
</feature>
<dbReference type="Proteomes" id="UP001397290">
    <property type="component" value="Unassembled WGS sequence"/>
</dbReference>
<dbReference type="AlphaFoldDB" id="A0AAW0RPN6"/>
<dbReference type="Gene3D" id="1.20.1050.10">
    <property type="match status" value="1"/>
</dbReference>
<dbReference type="PANTHER" id="PTHR44051">
    <property type="entry name" value="GLUTATHIONE S-TRANSFERASE-RELATED"/>
    <property type="match status" value="1"/>
</dbReference>
<evidence type="ECO:0000256" key="1">
    <source>
        <dbReference type="ARBA" id="ARBA00007409"/>
    </source>
</evidence>
<comment type="caution">
    <text evidence="5">The sequence shown here is derived from an EMBL/GenBank/DDBJ whole genome shotgun (WGS) entry which is preliminary data.</text>
</comment>
<organism evidence="5 6">
    <name type="scientific">Beauveria asiatica</name>
    <dbReference type="NCBI Taxonomy" id="1069075"/>
    <lineage>
        <taxon>Eukaryota</taxon>
        <taxon>Fungi</taxon>
        <taxon>Dikarya</taxon>
        <taxon>Ascomycota</taxon>
        <taxon>Pezizomycotina</taxon>
        <taxon>Sordariomycetes</taxon>
        <taxon>Hypocreomycetidae</taxon>
        <taxon>Hypocreales</taxon>
        <taxon>Cordycipitaceae</taxon>
        <taxon>Beauveria</taxon>
    </lineage>
</organism>
<protein>
    <recommendedName>
        <fullName evidence="7">Glutathione S-transferase</fullName>
    </recommendedName>
</protein>
<evidence type="ECO:0000313" key="5">
    <source>
        <dbReference type="EMBL" id="KAK8144194.1"/>
    </source>
</evidence>
<dbReference type="EMBL" id="JAAHCF010000416">
    <property type="protein sequence ID" value="KAK8144194.1"/>
    <property type="molecule type" value="Genomic_DNA"/>
</dbReference>
<dbReference type="SFLD" id="SFLDG00358">
    <property type="entry name" value="Main_(cytGST)"/>
    <property type="match status" value="1"/>
</dbReference>
<feature type="compositionally biased region" description="Basic and acidic residues" evidence="2">
    <location>
        <begin position="349"/>
        <end position="359"/>
    </location>
</feature>
<comment type="similarity">
    <text evidence="1">Belongs to the GST superfamily.</text>
</comment>
<feature type="domain" description="GST N-terminal" evidence="3">
    <location>
        <begin position="5"/>
        <end position="94"/>
    </location>
</feature>
<dbReference type="InterPro" id="IPR011990">
    <property type="entry name" value="TPR-like_helical_dom_sf"/>
</dbReference>
<dbReference type="InterPro" id="IPR036282">
    <property type="entry name" value="Glutathione-S-Trfase_C_sf"/>
</dbReference>
<dbReference type="PROSITE" id="PS50404">
    <property type="entry name" value="GST_NTER"/>
    <property type="match status" value="1"/>
</dbReference>
<evidence type="ECO:0000256" key="2">
    <source>
        <dbReference type="SAM" id="MobiDB-lite"/>
    </source>
</evidence>
<proteinExistence type="inferred from homology"/>
<dbReference type="Gene3D" id="1.25.40.10">
    <property type="entry name" value="Tetratricopeptide repeat domain"/>
    <property type="match status" value="1"/>
</dbReference>
<dbReference type="Pfam" id="PF13409">
    <property type="entry name" value="GST_N_2"/>
    <property type="match status" value="1"/>
</dbReference>
<dbReference type="SFLD" id="SFLDS00019">
    <property type="entry name" value="Glutathione_Transferase_(cytos"/>
    <property type="match status" value="1"/>
</dbReference>
<dbReference type="InterPro" id="IPR002885">
    <property type="entry name" value="PPR_rpt"/>
</dbReference>
<evidence type="ECO:0000259" key="4">
    <source>
        <dbReference type="PROSITE" id="PS50405"/>
    </source>
</evidence>
<dbReference type="SUPFAM" id="SSF52833">
    <property type="entry name" value="Thioredoxin-like"/>
    <property type="match status" value="1"/>
</dbReference>
<dbReference type="SUPFAM" id="SSF47616">
    <property type="entry name" value="GST C-terminal domain-like"/>
    <property type="match status" value="1"/>
</dbReference>
<name>A0AAW0RPN6_9HYPO</name>
<dbReference type="CDD" id="cd03189">
    <property type="entry name" value="GST_C_GTT1_like"/>
    <property type="match status" value="1"/>
</dbReference>
<dbReference type="InterPro" id="IPR040079">
    <property type="entry name" value="Glutathione_S-Trfase"/>
</dbReference>
<evidence type="ECO:0000313" key="6">
    <source>
        <dbReference type="Proteomes" id="UP001397290"/>
    </source>
</evidence>
<gene>
    <name evidence="5" type="ORF">G3M48_006165</name>
</gene>
<dbReference type="PANTHER" id="PTHR44051:SF9">
    <property type="entry name" value="GLUTATHIONE S-TRANSFERASE 1"/>
    <property type="match status" value="1"/>
</dbReference>
<dbReference type="Pfam" id="PF14497">
    <property type="entry name" value="GST_C_3"/>
    <property type="match status" value="1"/>
</dbReference>
<dbReference type="CDD" id="cd03046">
    <property type="entry name" value="GST_N_GTT1_like"/>
    <property type="match status" value="1"/>
</dbReference>
<keyword evidence="6" id="KW-1185">Reference proteome</keyword>
<reference evidence="5 6" key="1">
    <citation type="submission" date="2020-02" db="EMBL/GenBank/DDBJ databases">
        <title>Comparative genomics of the hypocrealean fungal genus Beauvera.</title>
        <authorList>
            <person name="Showalter D.N."/>
            <person name="Bushley K.E."/>
            <person name="Rehner S.A."/>
        </authorList>
    </citation>
    <scope>NUCLEOTIDE SEQUENCE [LARGE SCALE GENOMIC DNA]</scope>
    <source>
        <strain evidence="5 6">ARSEF4384</strain>
    </source>
</reference>
<dbReference type="Pfam" id="PF13812">
    <property type="entry name" value="PPR_3"/>
    <property type="match status" value="1"/>
</dbReference>
<dbReference type="InterPro" id="IPR004045">
    <property type="entry name" value="Glutathione_S-Trfase_N"/>
</dbReference>
<dbReference type="Gene3D" id="3.40.30.10">
    <property type="entry name" value="Glutaredoxin"/>
    <property type="match status" value="1"/>
</dbReference>
<accession>A0AAW0RPN6</accession>
<evidence type="ECO:0000259" key="3">
    <source>
        <dbReference type="PROSITE" id="PS50404"/>
    </source>
</evidence>
<dbReference type="InterPro" id="IPR010987">
    <property type="entry name" value="Glutathione-S-Trfase_C-like"/>
</dbReference>
<dbReference type="PROSITE" id="PS50405">
    <property type="entry name" value="GST_CTER"/>
    <property type="match status" value="1"/>
</dbReference>
<evidence type="ECO:0008006" key="7">
    <source>
        <dbReference type="Google" id="ProtNLM"/>
    </source>
</evidence>
<sequence length="1158" mass="130193">MSTEEAKVKLYWLEQSRSQRILWLLEELKVKYEVEIFHRNKQTFLAPPELEKVHPLGKSPVITITPAGADAKPIVLAESGWMTEYLCTHYPEGQRLVPKRWQEGKENTIGGETEAYMRYKYYLHYAEGTLMPYMVMALVIGRLKGGDIPFFVRPITSIVANRIISLFIAPNIKKNLAMLNDQLSTSGGKYLCHDQLTAADILMSFPLLATKGRVAEIVPGWEKTYPRLAEYIKTLESNPGYKKSIAKVEELDGKFQASLGITKCQCNPDTTSQFTATRAVRRPPAADGRLTAGDMIPPRVVCWRCTSRLRTQARQPVAKLAYSSLADTDSKIQPAHTSQSTPKQRIRRRIQDGTPETKRASLLPTYGSDAPAYDMFNQIVNGRKSEWTGKPAALSPTPETSGMRAHEIDMTFLLSTLVARRTEPVMTRLKTFEESIWPLLRPYGTDLPAPISHLLHEFINGACVDSIQHSRATGCREIAQIADRVGMKHPHIPNVMALKLCHACVTSKNTTARRGFLAQNLLDLWMHVSQMQRLPEKDRPLRLALPDKVDFKVALRATPGSQDGVPGDRIATPESFLDALFPQFKDGRARDLMDGLLATLCLFSDPRFVTEHVQRDFAPLLELASIFVSEHSQQAELMLQRFPHQVSHAVAFPSEKFDELGTYVRNQWPLLVQFLKNEKAAWRQGSAPDDSTASLAQIHRRFRRSYEGRNKPGVSTIFAELYEKQASSPDLRSAIQARPELMSFIIFITCALRLDYEYKTAVELMKELHIPLTLKTYTGMMHGWRLCKDFRKIDALWSQLQMANVRLDVPIWTERLAAYILKGKIGVCMTALAKLQADWNAAVENNTVEESGAVQPSIEMVNACIKGTLEISPRSAKVLLSWAHNNGIKPDISTHNIILRHAFGTGPEDVAWIMDLMEKNGIEPNQATFVILIEEMLSLTGPESPEAQVEAVNQVFAELSRSKFALNPELYAKALHAVASLANASNAAVDAVLAHLRHQNVRINPYMVTILIERSLQRDPHSFAPIEALLRKYDMADTSRGDQTLWERVIRAAAITGEPYVALKRFDELAAAGRPVTSLPCLNELLRALLAEGDTANARRIVDSVLHNKMLAQVQRGGETDVDEARFWKHHFWYLAKENNLLDDANMPGGLHKLIQHY</sequence>